<reference evidence="2 3" key="1">
    <citation type="submission" date="2019-09" db="EMBL/GenBank/DDBJ databases">
        <authorList>
            <person name="Depoorter E."/>
        </authorList>
    </citation>
    <scope>NUCLEOTIDE SEQUENCE [LARGE SCALE GENOMIC DNA]</scope>
    <source>
        <strain evidence="2">LMG 30113</strain>
    </source>
</reference>
<feature type="region of interest" description="Disordered" evidence="1">
    <location>
        <begin position="1"/>
        <end position="24"/>
    </location>
</feature>
<evidence type="ECO:0000313" key="2">
    <source>
        <dbReference type="EMBL" id="VWC29635.1"/>
    </source>
</evidence>
<name>A0A6J5EQS0_9BURK</name>
<evidence type="ECO:0000256" key="1">
    <source>
        <dbReference type="SAM" id="MobiDB-lite"/>
    </source>
</evidence>
<gene>
    <name evidence="2" type="ORF">BPA30113_06210</name>
</gene>
<feature type="region of interest" description="Disordered" evidence="1">
    <location>
        <begin position="41"/>
        <end position="82"/>
    </location>
</feature>
<dbReference type="EMBL" id="CABVQD010000032">
    <property type="protein sequence ID" value="VWC29635.1"/>
    <property type="molecule type" value="Genomic_DNA"/>
</dbReference>
<evidence type="ECO:0000313" key="3">
    <source>
        <dbReference type="Proteomes" id="UP000494330"/>
    </source>
</evidence>
<dbReference type="AlphaFoldDB" id="A0A6J5EQS0"/>
<keyword evidence="3" id="KW-1185">Reference proteome</keyword>
<sequence>MHETTPLHFAGIAPAGPAGGSRCGVRRAARGFAGAMRSGRALPGAHAAQPPKRAGVPCLDRTDGTLRLAPTGSPAPYRRQAA</sequence>
<protein>
    <submittedName>
        <fullName evidence="2">Amino acid transporter</fullName>
    </submittedName>
</protein>
<accession>A0A6J5EQS0</accession>
<organism evidence="2 3">
    <name type="scientific">Burkholderia paludis</name>
    <dbReference type="NCBI Taxonomy" id="1506587"/>
    <lineage>
        <taxon>Bacteria</taxon>
        <taxon>Pseudomonadati</taxon>
        <taxon>Pseudomonadota</taxon>
        <taxon>Betaproteobacteria</taxon>
        <taxon>Burkholderiales</taxon>
        <taxon>Burkholderiaceae</taxon>
        <taxon>Burkholderia</taxon>
        <taxon>Burkholderia cepacia complex</taxon>
    </lineage>
</organism>
<dbReference type="RefSeq" id="WP_031401630.1">
    <property type="nucleotide sequence ID" value="NZ_CABVQD010000032.1"/>
</dbReference>
<proteinExistence type="predicted"/>
<dbReference type="Proteomes" id="UP000494330">
    <property type="component" value="Unassembled WGS sequence"/>
</dbReference>